<evidence type="ECO:0000256" key="7">
    <source>
        <dbReference type="NCBIfam" id="TIGR02127"/>
    </source>
</evidence>
<evidence type="ECO:0000256" key="5">
    <source>
        <dbReference type="ARBA" id="ARBA00023239"/>
    </source>
</evidence>
<dbReference type="Pfam" id="PF00215">
    <property type="entry name" value="OMPdecase"/>
    <property type="match status" value="1"/>
</dbReference>
<dbReference type="CDD" id="cd04725">
    <property type="entry name" value="OMP_decarboxylase_like"/>
    <property type="match status" value="1"/>
</dbReference>
<dbReference type="SUPFAM" id="SSF51366">
    <property type="entry name" value="Ribulose-phoshate binding barrel"/>
    <property type="match status" value="1"/>
</dbReference>
<keyword evidence="5 9" id="KW-0456">Lyase</keyword>
<dbReference type="GO" id="GO:0004590">
    <property type="term" value="F:orotidine-5'-phosphate decarboxylase activity"/>
    <property type="evidence" value="ECO:0007669"/>
    <property type="project" value="UniProtKB-UniRule"/>
</dbReference>
<gene>
    <name evidence="9" type="primary">pyrF</name>
    <name evidence="9" type="ORF">J4203_06775</name>
</gene>
<evidence type="ECO:0000313" key="10">
    <source>
        <dbReference type="Proteomes" id="UP000678237"/>
    </source>
</evidence>
<dbReference type="GO" id="GO:0006207">
    <property type="term" value="P:'de novo' pyrimidine nucleobase biosynthetic process"/>
    <property type="evidence" value="ECO:0007669"/>
    <property type="project" value="InterPro"/>
</dbReference>
<keyword evidence="3" id="KW-0210">Decarboxylase</keyword>
<dbReference type="NCBIfam" id="TIGR02127">
    <property type="entry name" value="pyrF_sub2"/>
    <property type="match status" value="1"/>
</dbReference>
<dbReference type="InterPro" id="IPR011060">
    <property type="entry name" value="RibuloseP-bd_barrel"/>
</dbReference>
<dbReference type="EMBL" id="JAGVWE010000005">
    <property type="protein sequence ID" value="MBS3063537.1"/>
    <property type="molecule type" value="Genomic_DNA"/>
</dbReference>
<evidence type="ECO:0000256" key="2">
    <source>
        <dbReference type="ARBA" id="ARBA00008847"/>
    </source>
</evidence>
<dbReference type="InterPro" id="IPR011995">
    <property type="entry name" value="OMPdecase_type-2"/>
</dbReference>
<protein>
    <recommendedName>
        <fullName evidence="7">Orotidine-5'-phosphate decarboxylase</fullName>
        <ecNumber evidence="7">4.1.1.23</ecNumber>
    </recommendedName>
</protein>
<dbReference type="InterPro" id="IPR001754">
    <property type="entry name" value="OMPdeCOase_dom"/>
</dbReference>
<evidence type="ECO:0000256" key="6">
    <source>
        <dbReference type="ARBA" id="ARBA00049157"/>
    </source>
</evidence>
<evidence type="ECO:0000256" key="1">
    <source>
        <dbReference type="ARBA" id="ARBA00004861"/>
    </source>
</evidence>
<comment type="pathway">
    <text evidence="1">Pyrimidine metabolism; UMP biosynthesis via de novo pathway; UMP from orotate: step 2/2.</text>
</comment>
<dbReference type="EC" id="4.1.1.23" evidence="7"/>
<feature type="domain" description="Orotidine 5'-phosphate decarboxylase" evidence="8">
    <location>
        <begin position="18"/>
        <end position="270"/>
    </location>
</feature>
<dbReference type="Proteomes" id="UP000678237">
    <property type="component" value="Unassembled WGS sequence"/>
</dbReference>
<name>A0A8T4LA37_9ARCH</name>
<evidence type="ECO:0000256" key="4">
    <source>
        <dbReference type="ARBA" id="ARBA00022975"/>
    </source>
</evidence>
<dbReference type="PANTHER" id="PTHR43375:SF1">
    <property type="entry name" value="OROTIDINE 5'-PHOSPHATE DECARBOXYLASE"/>
    <property type="match status" value="1"/>
</dbReference>
<reference evidence="9" key="2">
    <citation type="submission" date="2021-05" db="EMBL/GenBank/DDBJ databases">
        <title>Protein family content uncovers lineage relationships and bacterial pathway maintenance mechanisms in DPANN archaea.</title>
        <authorList>
            <person name="Castelle C.J."/>
            <person name="Meheust R."/>
            <person name="Jaffe A.L."/>
            <person name="Seitz K."/>
            <person name="Gong X."/>
            <person name="Baker B.J."/>
            <person name="Banfield J.F."/>
        </authorList>
    </citation>
    <scope>NUCLEOTIDE SEQUENCE</scope>
    <source>
        <strain evidence="9">RIFCSPLOWO2_01_FULL_58_19</strain>
    </source>
</reference>
<sequence length="287" mass="30806">MTEWSESLEHAAKQNKSLACFGLDPVIERIPIKEGNAEQKIAGFYGEILDACEAEDCLPGAVKPNYAFFAQYGFEGLRALKAVVDRARKTKLPVILDAKRGDIGNSSKAYAHEVFGFWQADAVTIAPYMGSDSVKPFIEFSERHGKGVYVLNRTSNAGAKDFQDLPVGGGKKLYLVVAEKIVEWGLHAKGNLGAVVGATSLDELAEINSFYAKAKNPVPLLIPGVGAQGAKAGDVVAALKKASKNLAVHRINSSSELNYAYEKQGTSDYAGASVKALKHLNKDIGLF</sequence>
<dbReference type="InterPro" id="IPR013785">
    <property type="entry name" value="Aldolase_TIM"/>
</dbReference>
<dbReference type="SMART" id="SM00934">
    <property type="entry name" value="OMPdecase"/>
    <property type="match status" value="1"/>
</dbReference>
<accession>A0A8T4LA37</accession>
<comment type="similarity">
    <text evidence="2">Belongs to the OMP decarboxylase family. Type 2 subfamily.</text>
</comment>
<organism evidence="9 10">
    <name type="scientific">Candidatus Iainarchaeum sp</name>
    <dbReference type="NCBI Taxonomy" id="3101447"/>
    <lineage>
        <taxon>Archaea</taxon>
        <taxon>Candidatus Iainarchaeota</taxon>
        <taxon>Candidatus Iainarchaeia</taxon>
        <taxon>Candidatus Iainarchaeales</taxon>
        <taxon>Candidatus Iainarchaeaceae</taxon>
        <taxon>Candidatus Iainarchaeum</taxon>
    </lineage>
</organism>
<keyword evidence="4" id="KW-0665">Pyrimidine biosynthesis</keyword>
<evidence type="ECO:0000256" key="3">
    <source>
        <dbReference type="ARBA" id="ARBA00022793"/>
    </source>
</evidence>
<evidence type="ECO:0000313" key="9">
    <source>
        <dbReference type="EMBL" id="MBS3063537.1"/>
    </source>
</evidence>
<dbReference type="GO" id="GO:0009220">
    <property type="term" value="P:pyrimidine ribonucleotide biosynthetic process"/>
    <property type="evidence" value="ECO:0007669"/>
    <property type="project" value="UniProtKB-UniRule"/>
</dbReference>
<reference evidence="9" key="1">
    <citation type="submission" date="2021-03" db="EMBL/GenBank/DDBJ databases">
        <authorList>
            <person name="Jaffe A."/>
        </authorList>
    </citation>
    <scope>NUCLEOTIDE SEQUENCE</scope>
    <source>
        <strain evidence="9">RIFCSPLOWO2_01_FULL_58_19</strain>
    </source>
</reference>
<dbReference type="Gene3D" id="3.20.20.70">
    <property type="entry name" value="Aldolase class I"/>
    <property type="match status" value="1"/>
</dbReference>
<proteinExistence type="inferred from homology"/>
<evidence type="ECO:0000259" key="8">
    <source>
        <dbReference type="SMART" id="SM00934"/>
    </source>
</evidence>
<comment type="catalytic activity">
    <reaction evidence="6">
        <text>orotidine 5'-phosphate + H(+) = UMP + CO2</text>
        <dbReference type="Rhea" id="RHEA:11596"/>
        <dbReference type="ChEBI" id="CHEBI:15378"/>
        <dbReference type="ChEBI" id="CHEBI:16526"/>
        <dbReference type="ChEBI" id="CHEBI:57538"/>
        <dbReference type="ChEBI" id="CHEBI:57865"/>
        <dbReference type="EC" id="4.1.1.23"/>
    </reaction>
</comment>
<dbReference type="AlphaFoldDB" id="A0A8T4LA37"/>
<comment type="caution">
    <text evidence="9">The sequence shown here is derived from an EMBL/GenBank/DDBJ whole genome shotgun (WGS) entry which is preliminary data.</text>
</comment>
<dbReference type="PANTHER" id="PTHR43375">
    <property type="entry name" value="OROTIDINE 5'-PHOSPHATE DECARBOXYLASE"/>
    <property type="match status" value="1"/>
</dbReference>